<dbReference type="PANTHER" id="PTHR42916:SF1">
    <property type="entry name" value="PROTEIN PHYLLO, CHLOROPLASTIC"/>
    <property type="match status" value="1"/>
</dbReference>
<dbReference type="Gene3D" id="3.40.50.970">
    <property type="match status" value="2"/>
</dbReference>
<reference evidence="8" key="1">
    <citation type="submission" date="2016-10" db="EMBL/GenBank/DDBJ databases">
        <authorList>
            <person name="Varghese N."/>
            <person name="Submissions S."/>
        </authorList>
    </citation>
    <scope>NUCLEOTIDE SEQUENCE [LARGE SCALE GENOMIC DNA]</scope>
    <source>
        <strain evidence="8">P18</strain>
    </source>
</reference>
<name>A0A1I5PXG4_9FIRM</name>
<proteinExistence type="predicted"/>
<keyword evidence="2" id="KW-0479">Metal-binding</keyword>
<dbReference type="GO" id="GO:0046872">
    <property type="term" value="F:metal ion binding"/>
    <property type="evidence" value="ECO:0007669"/>
    <property type="project" value="UniProtKB-KW"/>
</dbReference>
<dbReference type="InterPro" id="IPR004433">
    <property type="entry name" value="MenaQ_synth_MenD"/>
</dbReference>
<dbReference type="GO" id="GO:0070204">
    <property type="term" value="F:2-succinyl-5-enolpyruvyl-6-hydroxy-3-cyclohexene-1-carboxylic-acid synthase activity"/>
    <property type="evidence" value="ECO:0007669"/>
    <property type="project" value="InterPro"/>
</dbReference>
<keyword evidence="3" id="KW-0460">Magnesium</keyword>
<protein>
    <submittedName>
        <fullName evidence="7">2-succinyl-5-enolpyruvyl-6-hydroxy-3-cyclohexene-1-carboxylate synthase</fullName>
    </submittedName>
</protein>
<dbReference type="AlphaFoldDB" id="A0A1I5PXG4"/>
<evidence type="ECO:0000256" key="3">
    <source>
        <dbReference type="ARBA" id="ARBA00022842"/>
    </source>
</evidence>
<dbReference type="GO" id="GO:0009234">
    <property type="term" value="P:menaquinone biosynthetic process"/>
    <property type="evidence" value="ECO:0007669"/>
    <property type="project" value="InterPro"/>
</dbReference>
<dbReference type="InterPro" id="IPR012001">
    <property type="entry name" value="Thiamin_PyroP_enz_TPP-bd_dom"/>
</dbReference>
<dbReference type="CDD" id="cd07037">
    <property type="entry name" value="TPP_PYR_MenD"/>
    <property type="match status" value="1"/>
</dbReference>
<evidence type="ECO:0000256" key="2">
    <source>
        <dbReference type="ARBA" id="ARBA00022723"/>
    </source>
</evidence>
<evidence type="ECO:0000256" key="5">
    <source>
        <dbReference type="ARBA" id="ARBA00023211"/>
    </source>
</evidence>
<dbReference type="EMBL" id="FOXO01000001">
    <property type="protein sequence ID" value="SFP38341.1"/>
    <property type="molecule type" value="Genomic_DNA"/>
</dbReference>
<evidence type="ECO:0000256" key="4">
    <source>
        <dbReference type="ARBA" id="ARBA00023052"/>
    </source>
</evidence>
<keyword evidence="1" id="KW-0808">Transferase</keyword>
<sequence length="580" mass="65348">MDINYTSERNTQILISLLKKHNIRNIIISPGSTNICFTASVQHDSYFNLYSSVDERSAAYMACGLAAETKEPVVINCTGATASRNYMPGLTEAFYRNLPVLAITSTQPRERVGQNIPQVLDRSSKPNDILKSSFYIETIFNEEKEWAAINLINHALIDLRKNGGGPVHIDLETTYSPDFSVKELPDVPMVEFYSNTENIPDIKQDKVAVFVGAHLKWEQKQIELLEKFCELYNGVVLCDHTSNYWGKYRVLPNLMSIQRTNRSACLKIDFLIHIGEMSGAYMQIEPNIVWRVSPDGRHKDTFKHLRVLVQSDEEAFFEEMIRRGKSVQLTTYYQEWKKECEVIEKQLPELPFSNAWIASQSSLMIPKGSAVHFGILNSLRTWNYFQLNEGVLGFCNTGGFGIDGCVSSMIGASLADKNKLYFGIVGDLAFFYDLNAIGNRDIGANIRLIVVNNGKGNEFRNYGNWCAPIGEYADEFICAARHFGNKSSNLLKHYAEDLGFDYFCASNKDEFKEVKDKFFSADKKDKPILLEVFTTTEDESRALELIINACGGVASSAKDMAKSVLGESGVHVLKRILGRD</sequence>
<evidence type="ECO:0000313" key="7">
    <source>
        <dbReference type="EMBL" id="SFP38341.1"/>
    </source>
</evidence>
<keyword evidence="5" id="KW-0464">Manganese</keyword>
<dbReference type="PANTHER" id="PTHR42916">
    <property type="entry name" value="2-SUCCINYL-5-ENOLPYRUVYL-6-HYDROXY-3-CYCLOHEXENE-1-CARBOXYLATE SYNTHASE"/>
    <property type="match status" value="1"/>
</dbReference>
<keyword evidence="4" id="KW-0786">Thiamine pyrophosphate</keyword>
<dbReference type="Pfam" id="PF02776">
    <property type="entry name" value="TPP_enzyme_N"/>
    <property type="match status" value="1"/>
</dbReference>
<evidence type="ECO:0000313" key="8">
    <source>
        <dbReference type="Proteomes" id="UP000182624"/>
    </source>
</evidence>
<evidence type="ECO:0000259" key="6">
    <source>
        <dbReference type="Pfam" id="PF02776"/>
    </source>
</evidence>
<feature type="domain" description="Thiamine pyrophosphate enzyme N-terminal TPP-binding" evidence="6">
    <location>
        <begin position="12"/>
        <end position="122"/>
    </location>
</feature>
<dbReference type="SUPFAM" id="SSF52518">
    <property type="entry name" value="Thiamin diphosphate-binding fold (THDP-binding)"/>
    <property type="match status" value="2"/>
</dbReference>
<dbReference type="GO" id="GO:0030976">
    <property type="term" value="F:thiamine pyrophosphate binding"/>
    <property type="evidence" value="ECO:0007669"/>
    <property type="project" value="InterPro"/>
</dbReference>
<dbReference type="Proteomes" id="UP000182624">
    <property type="component" value="Unassembled WGS sequence"/>
</dbReference>
<evidence type="ECO:0000256" key="1">
    <source>
        <dbReference type="ARBA" id="ARBA00022679"/>
    </source>
</evidence>
<dbReference type="Gene3D" id="3.40.50.1220">
    <property type="entry name" value="TPP-binding domain"/>
    <property type="match status" value="1"/>
</dbReference>
<organism evidence="7 8">
    <name type="scientific">Butyrivibrio proteoclasticus</name>
    <dbReference type="NCBI Taxonomy" id="43305"/>
    <lineage>
        <taxon>Bacteria</taxon>
        <taxon>Bacillati</taxon>
        <taxon>Bacillota</taxon>
        <taxon>Clostridia</taxon>
        <taxon>Lachnospirales</taxon>
        <taxon>Lachnospiraceae</taxon>
        <taxon>Butyrivibrio</taxon>
    </lineage>
</organism>
<dbReference type="PIRSF" id="PIRSF004983">
    <property type="entry name" value="MenD"/>
    <property type="match status" value="1"/>
</dbReference>
<dbReference type="OrthoDB" id="9791859at2"/>
<keyword evidence="8" id="KW-1185">Reference proteome</keyword>
<accession>A0A1I5PXG4</accession>
<dbReference type="InterPro" id="IPR029061">
    <property type="entry name" value="THDP-binding"/>
</dbReference>
<gene>
    <name evidence="7" type="ORF">SAMN04487928_101177</name>
</gene>
<dbReference type="RefSeq" id="WP_074882967.1">
    <property type="nucleotide sequence ID" value="NZ_FOXO01000001.1"/>
</dbReference>